<accession>A0A8S5QJ52</accession>
<organism evidence="1">
    <name type="scientific">Siphoviridae sp. ctk4d14</name>
    <dbReference type="NCBI Taxonomy" id="2825639"/>
    <lineage>
        <taxon>Viruses</taxon>
        <taxon>Duplodnaviria</taxon>
        <taxon>Heunggongvirae</taxon>
        <taxon>Uroviricota</taxon>
        <taxon>Caudoviricetes</taxon>
    </lineage>
</organism>
<name>A0A8S5QJ52_9CAUD</name>
<proteinExistence type="predicted"/>
<dbReference type="EMBL" id="BK015667">
    <property type="protein sequence ID" value="DAE19096.1"/>
    <property type="molecule type" value="Genomic_DNA"/>
</dbReference>
<protein>
    <submittedName>
        <fullName evidence="1">Cell cycle protein</fullName>
    </submittedName>
</protein>
<evidence type="ECO:0000313" key="1">
    <source>
        <dbReference type="EMBL" id="DAE19096.1"/>
    </source>
</evidence>
<sequence>MSKVDELIDALAEHIKKRIDEGNDMENEITEKTKALAELVSARAQWD</sequence>
<reference evidence="1" key="1">
    <citation type="journal article" date="2021" name="Proc. Natl. Acad. Sci. U.S.A.">
        <title>A Catalog of Tens of Thousands of Viruses from Human Metagenomes Reveals Hidden Associations with Chronic Diseases.</title>
        <authorList>
            <person name="Tisza M.J."/>
            <person name="Buck C.B."/>
        </authorList>
    </citation>
    <scope>NUCLEOTIDE SEQUENCE</scope>
    <source>
        <strain evidence="1">Ctk4d14</strain>
    </source>
</reference>